<dbReference type="AlphaFoldDB" id="A0A0B0PRX9"/>
<dbReference type="GO" id="GO:0000502">
    <property type="term" value="C:proteasome complex"/>
    <property type="evidence" value="ECO:0007669"/>
    <property type="project" value="UniProtKB-KW"/>
</dbReference>
<organism evidence="3 4">
    <name type="scientific">Gossypium arboreum</name>
    <name type="common">Tree cotton</name>
    <name type="synonym">Gossypium nanking</name>
    <dbReference type="NCBI Taxonomy" id="29729"/>
    <lineage>
        <taxon>Eukaryota</taxon>
        <taxon>Viridiplantae</taxon>
        <taxon>Streptophyta</taxon>
        <taxon>Embryophyta</taxon>
        <taxon>Tracheophyta</taxon>
        <taxon>Spermatophyta</taxon>
        <taxon>Magnoliopsida</taxon>
        <taxon>eudicotyledons</taxon>
        <taxon>Gunneridae</taxon>
        <taxon>Pentapetalae</taxon>
        <taxon>rosids</taxon>
        <taxon>malvids</taxon>
        <taxon>Malvales</taxon>
        <taxon>Malvaceae</taxon>
        <taxon>Malvoideae</taxon>
        <taxon>Gossypium</taxon>
    </lineage>
</organism>
<name>A0A0B0PRX9_GOSAR</name>
<feature type="domain" description="PSD13 N-terminal" evidence="2">
    <location>
        <begin position="52"/>
        <end position="84"/>
    </location>
</feature>
<dbReference type="EMBL" id="KN440222">
    <property type="protein sequence ID" value="KHG27189.1"/>
    <property type="molecule type" value="Genomic_DNA"/>
</dbReference>
<keyword evidence="1" id="KW-1133">Transmembrane helix</keyword>
<gene>
    <name evidence="3" type="ORF">F383_13263</name>
</gene>
<keyword evidence="1" id="KW-0812">Transmembrane</keyword>
<evidence type="ECO:0000313" key="4">
    <source>
        <dbReference type="Proteomes" id="UP000032142"/>
    </source>
</evidence>
<evidence type="ECO:0000313" key="3">
    <source>
        <dbReference type="EMBL" id="KHG27189.1"/>
    </source>
</evidence>
<protein>
    <submittedName>
        <fullName evidence="3">26S proteasome regulatory subunit RPN9</fullName>
    </submittedName>
</protein>
<sequence length="87" mass="9878">MTFLLPFPLPLGLQISAIDNSLVKDLFQFLLQPVITISLSLFLIFKYLSSYKNPEDLAFDLSLSALLGDNIYNFRELLAHPIVSIYL</sequence>
<dbReference type="InterPro" id="IPR054179">
    <property type="entry name" value="PSD13_N"/>
</dbReference>
<evidence type="ECO:0000256" key="1">
    <source>
        <dbReference type="SAM" id="Phobius"/>
    </source>
</evidence>
<accession>A0A0B0PRX9</accession>
<dbReference type="Pfam" id="PF22037">
    <property type="entry name" value="PSD13_N"/>
    <property type="match status" value="1"/>
</dbReference>
<feature type="transmembrane region" description="Helical" evidence="1">
    <location>
        <begin position="27"/>
        <end position="45"/>
    </location>
</feature>
<reference evidence="4" key="1">
    <citation type="submission" date="2014-09" db="EMBL/GenBank/DDBJ databases">
        <authorList>
            <person name="Mudge J."/>
            <person name="Ramaraj T."/>
            <person name="Lindquist I.E."/>
            <person name="Bharti A.K."/>
            <person name="Sundararajan A."/>
            <person name="Cameron C.T."/>
            <person name="Woodward J.E."/>
            <person name="May G.D."/>
            <person name="Brubaker C."/>
            <person name="Broadhvest J."/>
            <person name="Wilkins T.A."/>
        </authorList>
    </citation>
    <scope>NUCLEOTIDE SEQUENCE</scope>
    <source>
        <strain evidence="4">cv. AKA8401</strain>
    </source>
</reference>
<keyword evidence="4" id="KW-1185">Reference proteome</keyword>
<keyword evidence="1" id="KW-0472">Membrane</keyword>
<evidence type="ECO:0000259" key="2">
    <source>
        <dbReference type="Pfam" id="PF22037"/>
    </source>
</evidence>
<keyword evidence="3" id="KW-0647">Proteasome</keyword>
<proteinExistence type="predicted"/>
<dbReference type="Proteomes" id="UP000032142">
    <property type="component" value="Unassembled WGS sequence"/>
</dbReference>